<evidence type="ECO:0000259" key="8">
    <source>
        <dbReference type="Pfam" id="PF00482"/>
    </source>
</evidence>
<dbReference type="GO" id="GO:0005886">
    <property type="term" value="C:plasma membrane"/>
    <property type="evidence" value="ECO:0007669"/>
    <property type="project" value="UniProtKB-SubCell"/>
</dbReference>
<evidence type="ECO:0000256" key="1">
    <source>
        <dbReference type="ARBA" id="ARBA00004651"/>
    </source>
</evidence>
<evidence type="ECO:0000256" key="5">
    <source>
        <dbReference type="ARBA" id="ARBA00022989"/>
    </source>
</evidence>
<feature type="transmembrane region" description="Helical" evidence="7">
    <location>
        <begin position="115"/>
        <end position="135"/>
    </location>
</feature>
<dbReference type="AlphaFoldDB" id="A0AAU8A2I9"/>
<feature type="transmembrane region" description="Helical" evidence="7">
    <location>
        <begin position="324"/>
        <end position="344"/>
    </location>
</feature>
<keyword evidence="5 7" id="KW-1133">Transmembrane helix</keyword>
<feature type="transmembrane region" description="Helical" evidence="7">
    <location>
        <begin position="155"/>
        <end position="184"/>
    </location>
</feature>
<sequence length="351" mass="39474">MMLASFSIRDQMFFMRQLASLLTAGLSLLEALHLIMKCCPKNWRSVLRSIIVDLNHGESLSGSLSKYRDRFSPICISLIAISEKTGLLAQSLILISKQLEAQESLGRQMKQALTYPCITLGSAFLIILAMMIWVIPSFEDIFLNFKAELPMSTQLLISIARFLETNIEFILLFGVTLVVVFAFVWTKSLYIQKWCDYHLFALPFFGKLLRLSAQMTWCRNLAYLLDSGLGALDAIRITAQSSNHWLSHDLSANLFKQLSQGWDLGEALDRCDPRGQFFDPETKHLLGIGAKTGTLAEMLHSRHQTLECDLSHRLGILNQSLEPILILALGLMIGGLLMTLYLPIFSLGKII</sequence>
<keyword evidence="3" id="KW-1003">Cell membrane</keyword>
<comment type="similarity">
    <text evidence="2">Belongs to the GSP F family.</text>
</comment>
<accession>A0AAU8A2I9</accession>
<dbReference type="RefSeq" id="WP_353439001.1">
    <property type="nucleotide sequence ID" value="NZ_CP099959.1"/>
</dbReference>
<dbReference type="PANTHER" id="PTHR30012">
    <property type="entry name" value="GENERAL SECRETION PATHWAY PROTEIN"/>
    <property type="match status" value="1"/>
</dbReference>
<evidence type="ECO:0000256" key="7">
    <source>
        <dbReference type="SAM" id="Phobius"/>
    </source>
</evidence>
<comment type="subcellular location">
    <subcellularLocation>
        <location evidence="1">Cell membrane</location>
        <topology evidence="1">Multi-pass membrane protein</topology>
    </subcellularLocation>
</comment>
<proteinExistence type="inferred from homology"/>
<organism evidence="9">
    <name type="scientific">Polynucleobacter sp. UK-FUSCHL-C3</name>
    <dbReference type="NCBI Taxonomy" id="2955208"/>
    <lineage>
        <taxon>Bacteria</taxon>
        <taxon>Pseudomonadati</taxon>
        <taxon>Pseudomonadota</taxon>
        <taxon>Betaproteobacteria</taxon>
        <taxon>Burkholderiales</taxon>
        <taxon>Burkholderiaceae</taxon>
        <taxon>Polynucleobacter</taxon>
    </lineage>
</organism>
<dbReference type="Pfam" id="PF00482">
    <property type="entry name" value="T2SSF"/>
    <property type="match status" value="2"/>
</dbReference>
<dbReference type="EMBL" id="CP099959">
    <property type="protein sequence ID" value="XCC57886.1"/>
    <property type="molecule type" value="Genomic_DNA"/>
</dbReference>
<dbReference type="PRINTS" id="PR00812">
    <property type="entry name" value="BCTERIALGSPF"/>
</dbReference>
<keyword evidence="4 7" id="KW-0812">Transmembrane</keyword>
<evidence type="ECO:0000256" key="3">
    <source>
        <dbReference type="ARBA" id="ARBA00022475"/>
    </source>
</evidence>
<feature type="domain" description="Type II secretion system protein GspF" evidence="8">
    <location>
        <begin position="217"/>
        <end position="343"/>
    </location>
</feature>
<feature type="domain" description="Type II secretion system protein GspF" evidence="8">
    <location>
        <begin position="14"/>
        <end position="136"/>
    </location>
</feature>
<protein>
    <submittedName>
        <fullName evidence="9">Type II secretion system F family protein</fullName>
    </submittedName>
</protein>
<evidence type="ECO:0000256" key="6">
    <source>
        <dbReference type="ARBA" id="ARBA00023136"/>
    </source>
</evidence>
<evidence type="ECO:0000256" key="2">
    <source>
        <dbReference type="ARBA" id="ARBA00005745"/>
    </source>
</evidence>
<dbReference type="InterPro" id="IPR018076">
    <property type="entry name" value="T2SS_GspF_dom"/>
</dbReference>
<dbReference type="InterPro" id="IPR003004">
    <property type="entry name" value="GspF/PilC"/>
</dbReference>
<dbReference type="InterPro" id="IPR042094">
    <property type="entry name" value="T2SS_GspF_sf"/>
</dbReference>
<evidence type="ECO:0000256" key="4">
    <source>
        <dbReference type="ARBA" id="ARBA00022692"/>
    </source>
</evidence>
<gene>
    <name evidence="9" type="ORF">NKE59_00925</name>
</gene>
<keyword evidence="6 7" id="KW-0472">Membrane</keyword>
<dbReference type="PANTHER" id="PTHR30012:SF0">
    <property type="entry name" value="TYPE II SECRETION SYSTEM PROTEIN F-RELATED"/>
    <property type="match status" value="1"/>
</dbReference>
<dbReference type="Gene3D" id="1.20.81.30">
    <property type="entry name" value="Type II secretion system (T2SS), domain F"/>
    <property type="match status" value="2"/>
</dbReference>
<reference evidence="9" key="1">
    <citation type="submission" date="2022-06" db="EMBL/GenBank/DDBJ databases">
        <title>New Polynucleobacter species.</title>
        <authorList>
            <person name="Hahn M.W."/>
        </authorList>
    </citation>
    <scope>NUCLEOTIDE SEQUENCE</scope>
    <source>
        <strain evidence="9">UK-FUSCHL-C3</strain>
    </source>
</reference>
<name>A0AAU8A2I9_9BURK</name>
<evidence type="ECO:0000313" key="9">
    <source>
        <dbReference type="EMBL" id="XCC57886.1"/>
    </source>
</evidence>